<evidence type="ECO:0000313" key="2">
    <source>
        <dbReference type="EMBL" id="SBT07742.1"/>
    </source>
</evidence>
<protein>
    <submittedName>
        <fullName evidence="2">Uncharacterized protein</fullName>
    </submittedName>
</protein>
<gene>
    <name evidence="2" type="ORF">PROAA_2310015</name>
</gene>
<keyword evidence="1" id="KW-0472">Membrane</keyword>
<dbReference type="Proteomes" id="UP000199600">
    <property type="component" value="Unassembled WGS sequence"/>
</dbReference>
<keyword evidence="3" id="KW-1185">Reference proteome</keyword>
<name>A0A1A8XTA0_9RHOO</name>
<evidence type="ECO:0000313" key="3">
    <source>
        <dbReference type="Proteomes" id="UP000199600"/>
    </source>
</evidence>
<proteinExistence type="predicted"/>
<dbReference type="EMBL" id="FLQY01000148">
    <property type="protein sequence ID" value="SBT07742.1"/>
    <property type="molecule type" value="Genomic_DNA"/>
</dbReference>
<evidence type="ECO:0000256" key="1">
    <source>
        <dbReference type="SAM" id="Phobius"/>
    </source>
</evidence>
<keyword evidence="1" id="KW-1133">Transmembrane helix</keyword>
<feature type="transmembrane region" description="Helical" evidence="1">
    <location>
        <begin position="12"/>
        <end position="32"/>
    </location>
</feature>
<keyword evidence="1" id="KW-0812">Transmembrane</keyword>
<dbReference type="AlphaFoldDB" id="A0A1A8XTA0"/>
<accession>A0A1A8XTA0</accession>
<organism evidence="2 3">
    <name type="scientific">Candidatus Propionivibrio aalborgensis</name>
    <dbReference type="NCBI Taxonomy" id="1860101"/>
    <lineage>
        <taxon>Bacteria</taxon>
        <taxon>Pseudomonadati</taxon>
        <taxon>Pseudomonadota</taxon>
        <taxon>Betaproteobacteria</taxon>
        <taxon>Rhodocyclales</taxon>
        <taxon>Rhodocyclaceae</taxon>
        <taxon>Propionivibrio</taxon>
    </lineage>
</organism>
<sequence length="206" mass="23305">MKLGTADFPKLRFSLLLAALMIGIGAGVVYVSRDWAKSAKLRLTAAQNERNEIVGKLQRVRGEESEIKQKSAMFNELRTRGVIGDEQRLEWVELLKDVRDQRKLIDLKYEIAPQRLLDANPVNGYNFFSSEMKLQLKLLHEEDLTRLLSDLRQRAKALIQVRKCAVTRLPRGGAESGTSAQLQADCQIEWITLHEMESSPSGGTVR</sequence>
<dbReference type="RefSeq" id="WP_186410991.1">
    <property type="nucleotide sequence ID" value="NZ_FLQY01000148.1"/>
</dbReference>
<reference evidence="2 3" key="1">
    <citation type="submission" date="2016-06" db="EMBL/GenBank/DDBJ databases">
        <authorList>
            <person name="Kjaerup R.B."/>
            <person name="Dalgaard T.S."/>
            <person name="Juul-Madsen H.R."/>
        </authorList>
    </citation>
    <scope>NUCLEOTIDE SEQUENCE [LARGE SCALE GENOMIC DNA]</scope>
    <source>
        <strain evidence="2">2</strain>
    </source>
</reference>